<dbReference type="PIRSF" id="PIRSF010312">
    <property type="entry name" value="Sulphur_oxidation_SoxY"/>
    <property type="match status" value="1"/>
</dbReference>
<dbReference type="Pfam" id="PF13501">
    <property type="entry name" value="SoxY"/>
    <property type="match status" value="1"/>
</dbReference>
<feature type="chain" id="PRO_5006058257" evidence="1">
    <location>
        <begin position="32"/>
        <end position="152"/>
    </location>
</feature>
<dbReference type="AlphaFoldDB" id="A0A0P0Z9T4"/>
<dbReference type="Gene3D" id="2.60.40.2470">
    <property type="entry name" value="SoxY domain"/>
    <property type="match status" value="1"/>
</dbReference>
<proteinExistence type="predicted"/>
<feature type="domain" description="Ig-like SoxY" evidence="2">
    <location>
        <begin position="42"/>
        <end position="150"/>
    </location>
</feature>
<evidence type="ECO:0000259" key="2">
    <source>
        <dbReference type="Pfam" id="PF13501"/>
    </source>
</evidence>
<evidence type="ECO:0000256" key="1">
    <source>
        <dbReference type="SAM" id="SignalP"/>
    </source>
</evidence>
<keyword evidence="1" id="KW-0732">Signal</keyword>
<dbReference type="InterPro" id="IPR032711">
    <property type="entry name" value="SoxY"/>
</dbReference>
<dbReference type="InterPro" id="IPR016568">
    <property type="entry name" value="Sulphur_oxidation_SoxY"/>
</dbReference>
<organism evidence="3">
    <name type="scientific">Fulvimarina pelagi</name>
    <dbReference type="NCBI Taxonomy" id="217511"/>
    <lineage>
        <taxon>Bacteria</taxon>
        <taxon>Pseudomonadati</taxon>
        <taxon>Pseudomonadota</taxon>
        <taxon>Alphaproteobacteria</taxon>
        <taxon>Hyphomicrobiales</taxon>
        <taxon>Aurantimonadaceae</taxon>
        <taxon>Fulvimarina</taxon>
    </lineage>
</organism>
<sequence>MTHLTRRKLFTLAAGAGTLAVAANLPRTANATPEEAQKAISEFTGGKEPQSGKITLTAPEIAENGNTVPISISVESEMTGDDFVESVTLMAEGNPNPEVATFLFTPLSGRAEATTRIRLAKTQNVVAVAKMSDGSVYSDRKEVKVTIGGCGG</sequence>
<dbReference type="EMBL" id="LC066395">
    <property type="protein sequence ID" value="BAT30893.1"/>
    <property type="molecule type" value="Genomic_DNA"/>
</dbReference>
<protein>
    <submittedName>
        <fullName evidence="3">Sulfur oxidation protein SoxY</fullName>
    </submittedName>
</protein>
<dbReference type="RefSeq" id="WP_007067636.1">
    <property type="nucleotide sequence ID" value="NZ_BBWO01000012.1"/>
</dbReference>
<dbReference type="InterPro" id="IPR006311">
    <property type="entry name" value="TAT_signal"/>
</dbReference>
<feature type="signal peptide" evidence="1">
    <location>
        <begin position="1"/>
        <end position="31"/>
    </location>
</feature>
<dbReference type="InterPro" id="IPR038162">
    <property type="entry name" value="SoxY_sf"/>
</dbReference>
<evidence type="ECO:0000313" key="3">
    <source>
        <dbReference type="EMBL" id="BAT30893.1"/>
    </source>
</evidence>
<name>A0A0P0Z9T4_9HYPH</name>
<accession>A0A0P0Z9T4</accession>
<reference evidence="3" key="1">
    <citation type="journal article" date="2015" name="Proc. Natl. Acad. Sci. U.S.A.">
        <title>Bacterial clade with the ribosomal RNA operon on a small plasmid rather than the chromosome.</title>
        <authorList>
            <person name="Anda M."/>
            <person name="Ohtsubo Y."/>
            <person name="Okubo T."/>
            <person name="Sugawara M."/>
            <person name="Nagata Y."/>
            <person name="Tsuda M."/>
            <person name="Minamisawa K."/>
            <person name="Mitsui H."/>
        </authorList>
    </citation>
    <scope>NUCLEOTIDE SEQUENCE</scope>
    <source>
        <strain evidence="3">DSM 15513</strain>
    </source>
</reference>
<dbReference type="NCBIfam" id="TIGR04488">
    <property type="entry name" value="SoxY_true_GGCGG"/>
    <property type="match status" value="1"/>
</dbReference>
<dbReference type="PROSITE" id="PS51318">
    <property type="entry name" value="TAT"/>
    <property type="match status" value="1"/>
</dbReference>